<comment type="caution">
    <text evidence="1">The sequence shown here is derived from an EMBL/GenBank/DDBJ whole genome shotgun (WGS) entry which is preliminary data.</text>
</comment>
<keyword evidence="2" id="KW-1185">Reference proteome</keyword>
<sequence>MLKIEKFILSGVLLLTQLSVWGQNNTASPYTRFGFGEIADRSFGAGRAMGGVGIGLRSPEQINPMNPASYSCMDSLTFIFDFGASMKASSFKDQSNQYNHLSGNLEYIALQFPITRWLAMSAGLLPYSFVGYKFGEVSTIGDETYQNTYSGTGGLNDLYGGLSIDIWKKRLAVGANFGFLFGNINHSQYLAFSSNDNSSSSPYMNQRIRQMKVRDMKMDFGLQYTHPLSATESVTLGLTYSPSNQLGVKTYDTIEKLSVTSSGTSVIESSTDTIQGLRYDLPNSFGVGLSYMKIDKLLLAADFLYEDWSNASFMGEKTFQNRTRFAIGAQYEPNARAKNYFNRIRYRAGFHYGDSYIRVNQSEENGNKGYGYKEYGASLGLGLPLIDNRSIVNVSFEYVKVKPEHVSMIDEQYFRVTVNYTFNERWFFKFKLD</sequence>
<dbReference type="EMBL" id="JAKZMM010000007">
    <property type="protein sequence ID" value="MCJ2379754.1"/>
    <property type="molecule type" value="Genomic_DNA"/>
</dbReference>
<evidence type="ECO:0008006" key="3">
    <source>
        <dbReference type="Google" id="ProtNLM"/>
    </source>
</evidence>
<gene>
    <name evidence="1" type="ORF">MUN53_03885</name>
</gene>
<proteinExistence type="predicted"/>
<organism evidence="1 2">
    <name type="scientific">Parabacteroides faecalis</name>
    <dbReference type="NCBI Taxonomy" id="2924040"/>
    <lineage>
        <taxon>Bacteria</taxon>
        <taxon>Pseudomonadati</taxon>
        <taxon>Bacteroidota</taxon>
        <taxon>Bacteroidia</taxon>
        <taxon>Bacteroidales</taxon>
        <taxon>Tannerellaceae</taxon>
        <taxon>Parabacteroides</taxon>
    </lineage>
</organism>
<evidence type="ECO:0000313" key="2">
    <source>
        <dbReference type="Proteomes" id="UP001165444"/>
    </source>
</evidence>
<dbReference type="Proteomes" id="UP001165444">
    <property type="component" value="Unassembled WGS sequence"/>
</dbReference>
<dbReference type="SUPFAM" id="SSF56935">
    <property type="entry name" value="Porins"/>
    <property type="match status" value="1"/>
</dbReference>
<dbReference type="Gene3D" id="2.40.160.60">
    <property type="entry name" value="Outer membrane protein transport protein (OMPP1/FadL/TodX)"/>
    <property type="match status" value="1"/>
</dbReference>
<reference evidence="1 2" key="1">
    <citation type="submission" date="2022-03" db="EMBL/GenBank/DDBJ databases">
        <title>Parabacteroides sp. nov. isolated from swine feces.</title>
        <authorList>
            <person name="Bak J.E."/>
        </authorList>
    </citation>
    <scope>NUCLEOTIDE SEQUENCE [LARGE SCALE GENOMIC DNA]</scope>
    <source>
        <strain evidence="1 2">AGMB00274</strain>
    </source>
</reference>
<name>A0ABT0BY95_9BACT</name>
<protein>
    <recommendedName>
        <fullName evidence="3">Outer membrane protein</fullName>
    </recommendedName>
</protein>
<evidence type="ECO:0000313" key="1">
    <source>
        <dbReference type="EMBL" id="MCJ2379754.1"/>
    </source>
</evidence>
<dbReference type="RefSeq" id="WP_243323509.1">
    <property type="nucleotide sequence ID" value="NZ_JAKZMM010000007.1"/>
</dbReference>
<accession>A0ABT0BY95</accession>